<reference evidence="8" key="1">
    <citation type="journal article" date="2017" name="Front. Plant Sci.">
        <title>Climate Clever Clovers: New Paradigm to Reduce the Environmental Footprint of Ruminants by Breeding Low Methanogenic Forages Utilizing Haplotype Variation.</title>
        <authorList>
            <person name="Kaur P."/>
            <person name="Appels R."/>
            <person name="Bayer P.E."/>
            <person name="Keeble-Gagnere G."/>
            <person name="Wang J."/>
            <person name="Hirakawa H."/>
            <person name="Shirasawa K."/>
            <person name="Vercoe P."/>
            <person name="Stefanova K."/>
            <person name="Durmic Z."/>
            <person name="Nichols P."/>
            <person name="Revell C."/>
            <person name="Isobe S.N."/>
            <person name="Edwards D."/>
            <person name="Erskine W."/>
        </authorList>
    </citation>
    <scope>NUCLEOTIDE SEQUENCE [LARGE SCALE GENOMIC DNA]</scope>
    <source>
        <strain evidence="8">cv. Daliak</strain>
    </source>
</reference>
<dbReference type="Gene3D" id="3.40.30.10">
    <property type="entry name" value="Glutaredoxin"/>
    <property type="match status" value="1"/>
</dbReference>
<dbReference type="SFLD" id="SFLDS00019">
    <property type="entry name" value="Glutathione_Transferase_(cytos"/>
    <property type="match status" value="1"/>
</dbReference>
<evidence type="ECO:0000256" key="3">
    <source>
        <dbReference type="ARBA" id="ARBA00022679"/>
    </source>
</evidence>
<dbReference type="PROSITE" id="PS50405">
    <property type="entry name" value="GST_CTER"/>
    <property type="match status" value="1"/>
</dbReference>
<dbReference type="GO" id="GO:0006559">
    <property type="term" value="P:L-phenylalanine catabolic process"/>
    <property type="evidence" value="ECO:0007669"/>
    <property type="project" value="TreeGrafter"/>
</dbReference>
<organism evidence="7 8">
    <name type="scientific">Trifolium subterraneum</name>
    <name type="common">Subterranean clover</name>
    <dbReference type="NCBI Taxonomy" id="3900"/>
    <lineage>
        <taxon>Eukaryota</taxon>
        <taxon>Viridiplantae</taxon>
        <taxon>Streptophyta</taxon>
        <taxon>Embryophyta</taxon>
        <taxon>Tracheophyta</taxon>
        <taxon>Spermatophyta</taxon>
        <taxon>Magnoliopsida</taxon>
        <taxon>eudicotyledons</taxon>
        <taxon>Gunneridae</taxon>
        <taxon>Pentapetalae</taxon>
        <taxon>rosids</taxon>
        <taxon>fabids</taxon>
        <taxon>Fabales</taxon>
        <taxon>Fabaceae</taxon>
        <taxon>Papilionoideae</taxon>
        <taxon>50 kb inversion clade</taxon>
        <taxon>NPAAA clade</taxon>
        <taxon>Hologalegina</taxon>
        <taxon>IRL clade</taxon>
        <taxon>Trifolieae</taxon>
        <taxon>Trifolium</taxon>
    </lineage>
</organism>
<dbReference type="GO" id="GO:0004364">
    <property type="term" value="F:glutathione transferase activity"/>
    <property type="evidence" value="ECO:0007669"/>
    <property type="project" value="UniProtKB-EC"/>
</dbReference>
<dbReference type="SUPFAM" id="SSF52833">
    <property type="entry name" value="Thioredoxin-like"/>
    <property type="match status" value="1"/>
</dbReference>
<comment type="similarity">
    <text evidence="1">Belongs to the GST superfamily. Zeta family.</text>
</comment>
<protein>
    <recommendedName>
        <fullName evidence="2">glutathione transferase</fullName>
        <ecNumber evidence="2">2.5.1.18</ecNumber>
    </recommendedName>
</protein>
<dbReference type="NCBIfam" id="TIGR01262">
    <property type="entry name" value="maiA"/>
    <property type="match status" value="1"/>
</dbReference>
<dbReference type="SFLD" id="SFLDG00358">
    <property type="entry name" value="Main_(cytGST)"/>
    <property type="match status" value="1"/>
</dbReference>
<evidence type="ECO:0000256" key="1">
    <source>
        <dbReference type="ARBA" id="ARBA00010007"/>
    </source>
</evidence>
<sequence length="230" mass="25902">MASASVVVGEAEAHSHSHNKLTLYSYWKSSCSFRVRIALNFKGLKYDYKPVNLLKGEQSHPEFLQLNPVGFVPVLVDGPVVISDSFAILMYLEDKYPQQPLLPTDIHKRAINFQAVSIVSSSIQPLHNLNLLKYIEGKVGPDEKLPWVQSVIRKGFTALEKLLKEHTGRYATGDEVFMADIFLAPQLHAAVKRFNIDMNEFPTLSRLHDTYHEIAAFREALPENQPDATG</sequence>
<dbReference type="InterPro" id="IPR004045">
    <property type="entry name" value="Glutathione_S-Trfase_N"/>
</dbReference>
<evidence type="ECO:0000313" key="7">
    <source>
        <dbReference type="EMBL" id="GAU14760.1"/>
    </source>
</evidence>
<dbReference type="FunFam" id="1.20.1050.10:FF:000017">
    <property type="entry name" value="Maleylacetoacetate isomerase"/>
    <property type="match status" value="1"/>
</dbReference>
<dbReference type="Gene3D" id="1.20.1050.10">
    <property type="match status" value="1"/>
</dbReference>
<feature type="domain" description="GST C-terminal" evidence="6">
    <location>
        <begin position="105"/>
        <end position="230"/>
    </location>
</feature>
<dbReference type="Proteomes" id="UP000242715">
    <property type="component" value="Unassembled WGS sequence"/>
</dbReference>
<dbReference type="CDD" id="cd03191">
    <property type="entry name" value="GST_C_Zeta"/>
    <property type="match status" value="1"/>
</dbReference>
<evidence type="ECO:0000256" key="2">
    <source>
        <dbReference type="ARBA" id="ARBA00012452"/>
    </source>
</evidence>
<name>A0A2Z6M3U6_TRISU</name>
<dbReference type="EMBL" id="DF973146">
    <property type="protein sequence ID" value="GAU14760.1"/>
    <property type="molecule type" value="Genomic_DNA"/>
</dbReference>
<dbReference type="Pfam" id="PF14497">
    <property type="entry name" value="GST_C_3"/>
    <property type="match status" value="1"/>
</dbReference>
<dbReference type="OrthoDB" id="4951845at2759"/>
<dbReference type="GO" id="GO:0016034">
    <property type="term" value="F:maleylacetoacetate isomerase activity"/>
    <property type="evidence" value="ECO:0007669"/>
    <property type="project" value="TreeGrafter"/>
</dbReference>
<comment type="catalytic activity">
    <reaction evidence="4">
        <text>RX + glutathione = an S-substituted glutathione + a halide anion + H(+)</text>
        <dbReference type="Rhea" id="RHEA:16437"/>
        <dbReference type="ChEBI" id="CHEBI:15378"/>
        <dbReference type="ChEBI" id="CHEBI:16042"/>
        <dbReference type="ChEBI" id="CHEBI:17792"/>
        <dbReference type="ChEBI" id="CHEBI:57925"/>
        <dbReference type="ChEBI" id="CHEBI:90779"/>
        <dbReference type="EC" id="2.5.1.18"/>
    </reaction>
</comment>
<dbReference type="InterPro" id="IPR040079">
    <property type="entry name" value="Glutathione_S-Trfase"/>
</dbReference>
<dbReference type="AlphaFoldDB" id="A0A2Z6M3U6"/>
<dbReference type="FunFam" id="3.40.30.10:FF:000100">
    <property type="entry name" value="Glutathione S-transferase Z1"/>
    <property type="match status" value="1"/>
</dbReference>
<evidence type="ECO:0000259" key="5">
    <source>
        <dbReference type="PROSITE" id="PS50404"/>
    </source>
</evidence>
<dbReference type="InterPro" id="IPR005955">
    <property type="entry name" value="GST_Zeta"/>
</dbReference>
<keyword evidence="3" id="KW-0808">Transferase</keyword>
<dbReference type="InterPro" id="IPR034333">
    <property type="entry name" value="GST_Zeta_N"/>
</dbReference>
<evidence type="ECO:0000313" key="8">
    <source>
        <dbReference type="Proteomes" id="UP000242715"/>
    </source>
</evidence>
<dbReference type="InterPro" id="IPR036249">
    <property type="entry name" value="Thioredoxin-like_sf"/>
</dbReference>
<dbReference type="Pfam" id="PF02798">
    <property type="entry name" value="GST_N"/>
    <property type="match status" value="1"/>
</dbReference>
<dbReference type="InterPro" id="IPR004046">
    <property type="entry name" value="GST_C"/>
</dbReference>
<dbReference type="PANTHER" id="PTHR42673">
    <property type="entry name" value="MALEYLACETOACETATE ISOMERASE"/>
    <property type="match status" value="1"/>
</dbReference>
<accession>A0A2Z6M3U6</accession>
<dbReference type="InterPro" id="IPR010987">
    <property type="entry name" value="Glutathione-S-Trfase_C-like"/>
</dbReference>
<evidence type="ECO:0000259" key="6">
    <source>
        <dbReference type="PROSITE" id="PS50405"/>
    </source>
</evidence>
<dbReference type="PROSITE" id="PS50404">
    <property type="entry name" value="GST_NTER"/>
    <property type="match status" value="1"/>
</dbReference>
<dbReference type="InterPro" id="IPR036282">
    <property type="entry name" value="Glutathione-S-Trfase_C_sf"/>
</dbReference>
<dbReference type="GO" id="GO:0005737">
    <property type="term" value="C:cytoplasm"/>
    <property type="evidence" value="ECO:0007669"/>
    <property type="project" value="InterPro"/>
</dbReference>
<dbReference type="InterPro" id="IPR034330">
    <property type="entry name" value="GST_Zeta_C"/>
</dbReference>
<dbReference type="EC" id="2.5.1.18" evidence="2"/>
<dbReference type="PANTHER" id="PTHR42673:SF4">
    <property type="entry name" value="MALEYLACETOACETATE ISOMERASE"/>
    <property type="match status" value="1"/>
</dbReference>
<keyword evidence="8" id="KW-1185">Reference proteome</keyword>
<gene>
    <name evidence="7" type="ORF">TSUD_204100</name>
</gene>
<evidence type="ECO:0000256" key="4">
    <source>
        <dbReference type="ARBA" id="ARBA00047960"/>
    </source>
</evidence>
<proteinExistence type="inferred from homology"/>
<dbReference type="CDD" id="cd03042">
    <property type="entry name" value="GST_N_Zeta"/>
    <property type="match status" value="1"/>
</dbReference>
<feature type="domain" description="GST N-terminal" evidence="5">
    <location>
        <begin position="19"/>
        <end position="100"/>
    </location>
</feature>
<dbReference type="GO" id="GO:0009407">
    <property type="term" value="P:toxin catabolic process"/>
    <property type="evidence" value="ECO:0007669"/>
    <property type="project" value="UniProtKB-ARBA"/>
</dbReference>
<dbReference type="SUPFAM" id="SSF47616">
    <property type="entry name" value="GST C-terminal domain-like"/>
    <property type="match status" value="1"/>
</dbReference>
<dbReference type="GO" id="GO:0006749">
    <property type="term" value="P:glutathione metabolic process"/>
    <property type="evidence" value="ECO:0007669"/>
    <property type="project" value="TreeGrafter"/>
</dbReference>